<evidence type="ECO:0000313" key="3">
    <source>
        <dbReference type="Proteomes" id="UP001234178"/>
    </source>
</evidence>
<organism evidence="2 3">
    <name type="scientific">Daphnia magna</name>
    <dbReference type="NCBI Taxonomy" id="35525"/>
    <lineage>
        <taxon>Eukaryota</taxon>
        <taxon>Metazoa</taxon>
        <taxon>Ecdysozoa</taxon>
        <taxon>Arthropoda</taxon>
        <taxon>Crustacea</taxon>
        <taxon>Branchiopoda</taxon>
        <taxon>Diplostraca</taxon>
        <taxon>Cladocera</taxon>
        <taxon>Anomopoda</taxon>
        <taxon>Daphniidae</taxon>
        <taxon>Daphnia</taxon>
    </lineage>
</organism>
<evidence type="ECO:0000313" key="2">
    <source>
        <dbReference type="EMBL" id="KAK4015051.1"/>
    </source>
</evidence>
<accession>A0ABQ9ZQ51</accession>
<feature type="region of interest" description="Disordered" evidence="1">
    <location>
        <begin position="182"/>
        <end position="232"/>
    </location>
</feature>
<comment type="caution">
    <text evidence="2">The sequence shown here is derived from an EMBL/GenBank/DDBJ whole genome shotgun (WGS) entry which is preliminary data.</text>
</comment>
<gene>
    <name evidence="2" type="ORF">OUZ56_030041</name>
</gene>
<keyword evidence="3" id="KW-1185">Reference proteome</keyword>
<feature type="compositionally biased region" description="Basic and acidic residues" evidence="1">
    <location>
        <begin position="182"/>
        <end position="196"/>
    </location>
</feature>
<dbReference type="EMBL" id="JAOYFB010000005">
    <property type="protein sequence ID" value="KAK4015051.1"/>
    <property type="molecule type" value="Genomic_DNA"/>
</dbReference>
<evidence type="ECO:0000256" key="1">
    <source>
        <dbReference type="SAM" id="MobiDB-lite"/>
    </source>
</evidence>
<protein>
    <submittedName>
        <fullName evidence="2">Uncharacterized protein</fullName>
    </submittedName>
</protein>
<proteinExistence type="predicted"/>
<reference evidence="2 3" key="1">
    <citation type="journal article" date="2023" name="Nucleic Acids Res.">
        <title>The hologenome of Daphnia magna reveals possible DNA methylation and microbiome-mediated evolution of the host genome.</title>
        <authorList>
            <person name="Chaturvedi A."/>
            <person name="Li X."/>
            <person name="Dhandapani V."/>
            <person name="Marshall H."/>
            <person name="Kissane S."/>
            <person name="Cuenca-Cambronero M."/>
            <person name="Asole G."/>
            <person name="Calvet F."/>
            <person name="Ruiz-Romero M."/>
            <person name="Marangio P."/>
            <person name="Guigo R."/>
            <person name="Rago D."/>
            <person name="Mirbahai L."/>
            <person name="Eastwood N."/>
            <person name="Colbourne J.K."/>
            <person name="Zhou J."/>
            <person name="Mallon E."/>
            <person name="Orsini L."/>
        </authorList>
    </citation>
    <scope>NUCLEOTIDE SEQUENCE [LARGE SCALE GENOMIC DNA]</scope>
    <source>
        <strain evidence="2">LRV0_1</strain>
    </source>
</reference>
<sequence>MSGGAGRARGRPRPRDEFWRFAPRVDQAIVGSIVKTINPSNLVPRNGSRVDDCVGEPGELSGWEDCTRAITRESNLGQHQASISEEETLAWADGENSSDSEDSEEGLEWDFEAFRRRYWLRSSVASARLLRGRRVNAHVAEATKLAYLWQGLRPIVTEQLWSFKPTNCDEFLQDVKRFQEMTDRGKEEKERPESSRRQRRRSRGGDLTKLETQLVETSDTHGNSSMAERLTY</sequence>
<dbReference type="Proteomes" id="UP001234178">
    <property type="component" value="Unassembled WGS sequence"/>
</dbReference>
<feature type="compositionally biased region" description="Polar residues" evidence="1">
    <location>
        <begin position="210"/>
        <end position="226"/>
    </location>
</feature>
<name>A0ABQ9ZQ51_9CRUS</name>